<protein>
    <submittedName>
        <fullName evidence="1">Uncharacterized protein</fullName>
    </submittedName>
</protein>
<sequence>MLITLMQPILLAFVRYKHTSALKDLSLPHLTDFEGWFGCIMCTSSHPKLGGEGPTHEDQPFSFHGALLDKMKQIADDLYKESRSRKGEDQMKLRFSYVGFTSEPSTLDAFQMPVNVLALLKESVEMYPDNVHFHILPVGA</sequence>
<name>A0ABP1PQ01_9HEXA</name>
<reference evidence="1 2" key="1">
    <citation type="submission" date="2024-08" db="EMBL/GenBank/DDBJ databases">
        <authorList>
            <person name="Cucini C."/>
            <person name="Frati F."/>
        </authorList>
    </citation>
    <scope>NUCLEOTIDE SEQUENCE [LARGE SCALE GENOMIC DNA]</scope>
</reference>
<gene>
    <name evidence="1" type="ORF">ODALV1_LOCUS1895</name>
</gene>
<dbReference type="EMBL" id="CAXLJM020000006">
    <property type="protein sequence ID" value="CAL8071806.1"/>
    <property type="molecule type" value="Genomic_DNA"/>
</dbReference>
<dbReference type="Proteomes" id="UP001642540">
    <property type="component" value="Unassembled WGS sequence"/>
</dbReference>
<keyword evidence="2" id="KW-1185">Reference proteome</keyword>
<evidence type="ECO:0000313" key="2">
    <source>
        <dbReference type="Proteomes" id="UP001642540"/>
    </source>
</evidence>
<evidence type="ECO:0000313" key="1">
    <source>
        <dbReference type="EMBL" id="CAL8071806.1"/>
    </source>
</evidence>
<organism evidence="1 2">
    <name type="scientific">Orchesella dallaii</name>
    <dbReference type="NCBI Taxonomy" id="48710"/>
    <lineage>
        <taxon>Eukaryota</taxon>
        <taxon>Metazoa</taxon>
        <taxon>Ecdysozoa</taxon>
        <taxon>Arthropoda</taxon>
        <taxon>Hexapoda</taxon>
        <taxon>Collembola</taxon>
        <taxon>Entomobryomorpha</taxon>
        <taxon>Entomobryoidea</taxon>
        <taxon>Orchesellidae</taxon>
        <taxon>Orchesellinae</taxon>
        <taxon>Orchesella</taxon>
    </lineage>
</organism>
<comment type="caution">
    <text evidence="1">The sequence shown here is derived from an EMBL/GenBank/DDBJ whole genome shotgun (WGS) entry which is preliminary data.</text>
</comment>
<proteinExistence type="predicted"/>
<accession>A0ABP1PQ01</accession>